<organism evidence="1">
    <name type="scientific">Arundo donax</name>
    <name type="common">Giant reed</name>
    <name type="synonym">Donax arundinaceus</name>
    <dbReference type="NCBI Taxonomy" id="35708"/>
    <lineage>
        <taxon>Eukaryota</taxon>
        <taxon>Viridiplantae</taxon>
        <taxon>Streptophyta</taxon>
        <taxon>Embryophyta</taxon>
        <taxon>Tracheophyta</taxon>
        <taxon>Spermatophyta</taxon>
        <taxon>Magnoliopsida</taxon>
        <taxon>Liliopsida</taxon>
        <taxon>Poales</taxon>
        <taxon>Poaceae</taxon>
        <taxon>PACMAD clade</taxon>
        <taxon>Arundinoideae</taxon>
        <taxon>Arundineae</taxon>
        <taxon>Arundo</taxon>
    </lineage>
</organism>
<reference evidence="1" key="1">
    <citation type="submission" date="2014-09" db="EMBL/GenBank/DDBJ databases">
        <authorList>
            <person name="Magalhaes I.L.F."/>
            <person name="Oliveira U."/>
            <person name="Santos F.R."/>
            <person name="Vidigal T.H.D.A."/>
            <person name="Brescovit A.D."/>
            <person name="Santos A.J."/>
        </authorList>
    </citation>
    <scope>NUCLEOTIDE SEQUENCE</scope>
    <source>
        <tissue evidence="1">Shoot tissue taken approximately 20 cm above the soil surface</tissue>
    </source>
</reference>
<accession>A0A0A8Z6F1</accession>
<name>A0A0A8Z6F1_ARUDO</name>
<proteinExistence type="predicted"/>
<protein>
    <submittedName>
        <fullName evidence="1">Uncharacterized protein</fullName>
    </submittedName>
</protein>
<reference evidence="1" key="2">
    <citation type="journal article" date="2015" name="Data Brief">
        <title>Shoot transcriptome of the giant reed, Arundo donax.</title>
        <authorList>
            <person name="Barrero R.A."/>
            <person name="Guerrero F.D."/>
            <person name="Moolhuijzen P."/>
            <person name="Goolsby J.A."/>
            <person name="Tidwell J."/>
            <person name="Bellgard S.E."/>
            <person name="Bellgard M.I."/>
        </authorList>
    </citation>
    <scope>NUCLEOTIDE SEQUENCE</scope>
    <source>
        <tissue evidence="1">Shoot tissue taken approximately 20 cm above the soil surface</tissue>
    </source>
</reference>
<dbReference type="AlphaFoldDB" id="A0A0A8Z6F1"/>
<dbReference type="EMBL" id="GBRH01264657">
    <property type="protein sequence ID" value="JAD33238.1"/>
    <property type="molecule type" value="Transcribed_RNA"/>
</dbReference>
<sequence length="54" mass="6274">MPPTWLGLPSLLRRSDRVVYRRESNSRSPRRICWGGGRRSRRSSTRLMVCTKAA</sequence>
<evidence type="ECO:0000313" key="1">
    <source>
        <dbReference type="EMBL" id="JAD33238.1"/>
    </source>
</evidence>